<accession>A0ABX1J720</accession>
<gene>
    <name evidence="3" type="ORF">HFP15_22160</name>
</gene>
<keyword evidence="4" id="KW-1185">Reference proteome</keyword>
<dbReference type="Pfam" id="PF01041">
    <property type="entry name" value="DegT_DnrJ_EryC1"/>
    <property type="match status" value="1"/>
</dbReference>
<dbReference type="PANTHER" id="PTHR30244">
    <property type="entry name" value="TRANSAMINASE"/>
    <property type="match status" value="1"/>
</dbReference>
<dbReference type="PANTHER" id="PTHR30244:SF34">
    <property type="entry name" value="DTDP-4-AMINO-4,6-DIDEOXYGALACTOSE TRANSAMINASE"/>
    <property type="match status" value="1"/>
</dbReference>
<sequence length="391" mass="41839">MDTVAQTHVLDETVYQYSTLTAVDQLERITKVVSSGALGAIAGDHVREFEQQVAGHLSRQGAIATSSASAALELLLRCLPQREVAERVVIPEVCWISVPTAVIRSGRTPVIAPATGDLTPHWEQIEPLLDEGTTAVILAHMRGRPAPDTHRIADELAQRGVTLIEDCAQAWGATLDKQPVGRHGLAAVFSTETHKLVATGEGGVIAADDSQLLHAMRAVGGNTRLALPENAHGRGNDRMSEITAASALPQLSHLDDLRQMLRPLQEELVNRLQNVPAARSVLPTLLGASPNLGADASNGSLVGVWLPTSRHASRVADQLFRSGVRHWWPGPGDPHLAENWPSTPTAATGGAVDLACYLDIQVPVLDEPRHPAFLDLITSALRLDEDESETA</sequence>
<evidence type="ECO:0000313" key="3">
    <source>
        <dbReference type="EMBL" id="NKQ55592.1"/>
    </source>
</evidence>
<dbReference type="Proteomes" id="UP000715441">
    <property type="component" value="Unassembled WGS sequence"/>
</dbReference>
<dbReference type="InterPro" id="IPR015424">
    <property type="entry name" value="PyrdxlP-dep_Trfase"/>
</dbReference>
<name>A0ABX1J720_9PSEU</name>
<dbReference type="SUPFAM" id="SSF53383">
    <property type="entry name" value="PLP-dependent transferases"/>
    <property type="match status" value="1"/>
</dbReference>
<evidence type="ECO:0000313" key="4">
    <source>
        <dbReference type="Proteomes" id="UP000715441"/>
    </source>
</evidence>
<dbReference type="InterPro" id="IPR015421">
    <property type="entry name" value="PyrdxlP-dep_Trfase_major"/>
</dbReference>
<dbReference type="Gene3D" id="3.40.640.10">
    <property type="entry name" value="Type I PLP-dependent aspartate aminotransferase-like (Major domain)"/>
    <property type="match status" value="1"/>
</dbReference>
<proteinExistence type="inferred from homology"/>
<protein>
    <recommendedName>
        <fullName evidence="5">DegT/DnrJ/EryC1/StrS aminotransferase family protein</fullName>
    </recommendedName>
</protein>
<comment type="similarity">
    <text evidence="2">Belongs to the DegT/DnrJ/EryC1 family.</text>
</comment>
<evidence type="ECO:0008006" key="5">
    <source>
        <dbReference type="Google" id="ProtNLM"/>
    </source>
</evidence>
<comment type="caution">
    <text evidence="3">The sequence shown here is derived from an EMBL/GenBank/DDBJ whole genome shotgun (WGS) entry which is preliminary data.</text>
</comment>
<reference evidence="3 4" key="1">
    <citation type="submission" date="2020-04" db="EMBL/GenBank/DDBJ databases">
        <title>Novel species.</title>
        <authorList>
            <person name="Teo W.F.A."/>
            <person name="Lipun K."/>
            <person name="Srisuk N."/>
            <person name="Duangmal K."/>
        </authorList>
    </citation>
    <scope>NUCLEOTIDE SEQUENCE [LARGE SCALE GENOMIC DNA]</scope>
    <source>
        <strain evidence="3 4">K13G38</strain>
    </source>
</reference>
<evidence type="ECO:0000256" key="1">
    <source>
        <dbReference type="ARBA" id="ARBA00001933"/>
    </source>
</evidence>
<dbReference type="EMBL" id="JAAXLS010000016">
    <property type="protein sequence ID" value="NKQ55592.1"/>
    <property type="molecule type" value="Genomic_DNA"/>
</dbReference>
<dbReference type="RefSeq" id="WP_168518638.1">
    <property type="nucleotide sequence ID" value="NZ_JAAXLS010000016.1"/>
</dbReference>
<comment type="cofactor">
    <cofactor evidence="1">
        <name>pyridoxal 5'-phosphate</name>
        <dbReference type="ChEBI" id="CHEBI:597326"/>
    </cofactor>
</comment>
<evidence type="ECO:0000256" key="2">
    <source>
        <dbReference type="RuleBase" id="RU004508"/>
    </source>
</evidence>
<dbReference type="InterPro" id="IPR000653">
    <property type="entry name" value="DegT/StrS_aminotransferase"/>
</dbReference>
<keyword evidence="2" id="KW-0663">Pyridoxal phosphate</keyword>
<organism evidence="3 4">
    <name type="scientific">Amycolatopsis acididurans</name>
    <dbReference type="NCBI Taxonomy" id="2724524"/>
    <lineage>
        <taxon>Bacteria</taxon>
        <taxon>Bacillati</taxon>
        <taxon>Actinomycetota</taxon>
        <taxon>Actinomycetes</taxon>
        <taxon>Pseudonocardiales</taxon>
        <taxon>Pseudonocardiaceae</taxon>
        <taxon>Amycolatopsis</taxon>
    </lineage>
</organism>